<dbReference type="Proteomes" id="UP000504610">
    <property type="component" value="Chromosome 3"/>
</dbReference>
<organism evidence="7 8">
    <name type="scientific">Raphanus sativus</name>
    <name type="common">Radish</name>
    <name type="synonym">Raphanus raphanistrum var. sativus</name>
    <dbReference type="NCBI Taxonomy" id="3726"/>
    <lineage>
        <taxon>Eukaryota</taxon>
        <taxon>Viridiplantae</taxon>
        <taxon>Streptophyta</taxon>
        <taxon>Embryophyta</taxon>
        <taxon>Tracheophyta</taxon>
        <taxon>Spermatophyta</taxon>
        <taxon>Magnoliopsida</taxon>
        <taxon>eudicotyledons</taxon>
        <taxon>Gunneridae</taxon>
        <taxon>Pentapetalae</taxon>
        <taxon>rosids</taxon>
        <taxon>malvids</taxon>
        <taxon>Brassicales</taxon>
        <taxon>Brassicaceae</taxon>
        <taxon>Brassiceae</taxon>
        <taxon>Raphanus</taxon>
    </lineage>
</organism>
<dbReference type="AlphaFoldDB" id="A0A6J0MQS7"/>
<protein>
    <submittedName>
        <fullName evidence="8">Protein SYM1</fullName>
    </submittedName>
</protein>
<evidence type="ECO:0000256" key="2">
    <source>
        <dbReference type="ARBA" id="ARBA00006824"/>
    </source>
</evidence>
<dbReference type="Pfam" id="PF04117">
    <property type="entry name" value="Mpv17_PMP22"/>
    <property type="match status" value="1"/>
</dbReference>
<comment type="similarity">
    <text evidence="2 6">Belongs to the peroxisomal membrane protein PXMP2/4 family.</text>
</comment>
<dbReference type="RefSeq" id="XP_018474830.1">
    <property type="nucleotide sequence ID" value="XM_018619328.2"/>
</dbReference>
<dbReference type="InterPro" id="IPR007248">
    <property type="entry name" value="Mpv17_PMP22"/>
</dbReference>
<keyword evidence="4" id="KW-1133">Transmembrane helix</keyword>
<evidence type="ECO:0000256" key="1">
    <source>
        <dbReference type="ARBA" id="ARBA00004141"/>
    </source>
</evidence>
<accession>A0A6J0MQS7</accession>
<gene>
    <name evidence="8" type="primary">LOC108846117</name>
</gene>
<dbReference type="OrthoDB" id="430207at2759"/>
<evidence type="ECO:0000256" key="5">
    <source>
        <dbReference type="ARBA" id="ARBA00023136"/>
    </source>
</evidence>
<sequence>MASLFCSTTTTTIIFSSKFPPPIRTHTQFPKPNRLKTQKQSITERRSLIVGSIIEDREAIDVKKSDPQQEEPKEVDRDSDRLMSRGINAAIVLAAGTVAVTKLLSIDHDYWHGWTLYEILRYAPEHNWVAYEQILKTNPVLAKMAISGVVYSLGDWIAQCYEGKPLFEFDRTRVLRSGLVGFTLHGSLSHYYYQFCEALFPFQDWWVVPAKVAFDQTVWSAIWNTIYYTVLGLLRFQSPDKVFSEIKTTFWPMITAGWKLWPLAHLVTYGVIPVDQRLLWVDCIELIWVTILSTYSNEKAEAQTTGETNSTTED</sequence>
<evidence type="ECO:0000256" key="6">
    <source>
        <dbReference type="RuleBase" id="RU363053"/>
    </source>
</evidence>
<reference evidence="7" key="1">
    <citation type="journal article" date="2019" name="Database">
        <title>The radish genome database (RadishGD): an integrated information resource for radish genomics.</title>
        <authorList>
            <person name="Yu H.J."/>
            <person name="Baek S."/>
            <person name="Lee Y.J."/>
            <person name="Cho A."/>
            <person name="Mun J.H."/>
        </authorList>
    </citation>
    <scope>NUCLEOTIDE SEQUENCE [LARGE SCALE GENOMIC DNA]</scope>
    <source>
        <strain evidence="7">cv. WK10039</strain>
    </source>
</reference>
<evidence type="ECO:0000313" key="8">
    <source>
        <dbReference type="RefSeq" id="XP_018474830.1"/>
    </source>
</evidence>
<dbReference type="PANTHER" id="PTHR11266">
    <property type="entry name" value="PEROXISOMAL MEMBRANE PROTEIN 2, PXMP2 MPV17"/>
    <property type="match status" value="1"/>
</dbReference>
<keyword evidence="7" id="KW-1185">Reference proteome</keyword>
<evidence type="ECO:0000256" key="3">
    <source>
        <dbReference type="ARBA" id="ARBA00022692"/>
    </source>
</evidence>
<proteinExistence type="inferred from homology"/>
<comment type="subcellular location">
    <subcellularLocation>
        <location evidence="1">Membrane</location>
        <topology evidence="1">Multi-pass membrane protein</topology>
    </subcellularLocation>
</comment>
<evidence type="ECO:0000313" key="7">
    <source>
        <dbReference type="Proteomes" id="UP000504610"/>
    </source>
</evidence>
<keyword evidence="3" id="KW-0812">Transmembrane</keyword>
<evidence type="ECO:0000256" key="4">
    <source>
        <dbReference type="ARBA" id="ARBA00022989"/>
    </source>
</evidence>
<reference evidence="8" key="2">
    <citation type="submission" date="2025-08" db="UniProtKB">
        <authorList>
            <consortium name="RefSeq"/>
        </authorList>
    </citation>
    <scope>IDENTIFICATION</scope>
    <source>
        <tissue evidence="8">Leaf</tissue>
    </source>
</reference>
<dbReference type="KEGG" id="rsz:108846117"/>
<dbReference type="GeneID" id="108846117"/>
<dbReference type="GO" id="GO:0005737">
    <property type="term" value="C:cytoplasm"/>
    <property type="evidence" value="ECO:0007669"/>
    <property type="project" value="TreeGrafter"/>
</dbReference>
<name>A0A6J0MQS7_RAPSA</name>
<dbReference type="PANTHER" id="PTHR11266:SF124">
    <property type="entry name" value="PEROXISOMAL MEMBRANE 22 KDA (MPV17_PMP22) FAMILY PROTEIN"/>
    <property type="match status" value="1"/>
</dbReference>
<dbReference type="GO" id="GO:0016020">
    <property type="term" value="C:membrane"/>
    <property type="evidence" value="ECO:0007669"/>
    <property type="project" value="UniProtKB-SubCell"/>
</dbReference>
<keyword evidence="5" id="KW-0472">Membrane</keyword>